<keyword evidence="3" id="KW-1185">Reference proteome</keyword>
<sequence>MARKIYTTDDQLLGSYLQNLLQSAGYSVLTQKTRVESAQGGHGFGAGNLNWNSELWLIRDADLASAQQVLQQALSRESA</sequence>
<dbReference type="Proteomes" id="UP000188219">
    <property type="component" value="Chromosome"/>
</dbReference>
<evidence type="ECO:0000313" key="3">
    <source>
        <dbReference type="Proteomes" id="UP000188219"/>
    </source>
</evidence>
<accession>A0A1Q2M414</accession>
<reference evidence="2" key="1">
    <citation type="submission" date="2017-02" db="EMBL/GenBank/DDBJ databases">
        <title>Genome of Microbulbifer agarilyticus GP101.</title>
        <authorList>
            <person name="Jung J."/>
            <person name="Bae S.S."/>
            <person name="Baek K."/>
        </authorList>
    </citation>
    <scope>NUCLEOTIDE SEQUENCE [LARGE SCALE GENOMIC DNA]</scope>
    <source>
        <strain evidence="2">GP101</strain>
    </source>
</reference>
<dbReference type="AlphaFoldDB" id="A0A1Q2M414"/>
<dbReference type="Pfam" id="PF09413">
    <property type="entry name" value="DUF2007"/>
    <property type="match status" value="1"/>
</dbReference>
<dbReference type="RefSeq" id="WP_010133582.1">
    <property type="nucleotide sequence ID" value="NZ_CP019650.1"/>
</dbReference>
<name>A0A1Q2M414_9GAMM</name>
<dbReference type="KEGG" id="maga:Mag101_04390"/>
<gene>
    <name evidence="2" type="ORF">Mag101_04390</name>
</gene>
<protein>
    <recommendedName>
        <fullName evidence="1">DUF2007 domain-containing protein</fullName>
    </recommendedName>
</protein>
<dbReference type="InterPro" id="IPR018551">
    <property type="entry name" value="DUF2007"/>
</dbReference>
<dbReference type="EMBL" id="CP019650">
    <property type="protein sequence ID" value="AQQ66962.1"/>
    <property type="molecule type" value="Genomic_DNA"/>
</dbReference>
<evidence type="ECO:0000313" key="2">
    <source>
        <dbReference type="EMBL" id="AQQ66962.1"/>
    </source>
</evidence>
<evidence type="ECO:0000259" key="1">
    <source>
        <dbReference type="Pfam" id="PF09413"/>
    </source>
</evidence>
<proteinExistence type="predicted"/>
<organism evidence="2 3">
    <name type="scientific">Microbulbifer agarilyticus</name>
    <dbReference type="NCBI Taxonomy" id="260552"/>
    <lineage>
        <taxon>Bacteria</taxon>
        <taxon>Pseudomonadati</taxon>
        <taxon>Pseudomonadota</taxon>
        <taxon>Gammaproteobacteria</taxon>
        <taxon>Cellvibrionales</taxon>
        <taxon>Microbulbiferaceae</taxon>
        <taxon>Microbulbifer</taxon>
    </lineage>
</organism>
<feature type="domain" description="DUF2007" evidence="1">
    <location>
        <begin position="3"/>
        <end position="73"/>
    </location>
</feature>